<dbReference type="GO" id="GO:0008270">
    <property type="term" value="F:zinc ion binding"/>
    <property type="evidence" value="ECO:0007669"/>
    <property type="project" value="InterPro"/>
</dbReference>
<dbReference type="Pfam" id="PF00246">
    <property type="entry name" value="Peptidase_M14"/>
    <property type="match status" value="1"/>
</dbReference>
<accession>A0A2S7K3B1</accession>
<comment type="caution">
    <text evidence="4">The sequence shown here is derived from an EMBL/GenBank/DDBJ whole genome shotgun (WGS) entry which is preliminary data.</text>
</comment>
<organism evidence="4 5">
    <name type="scientific">Hyphococcus luteus</name>
    <dbReference type="NCBI Taxonomy" id="2058213"/>
    <lineage>
        <taxon>Bacteria</taxon>
        <taxon>Pseudomonadati</taxon>
        <taxon>Pseudomonadota</taxon>
        <taxon>Alphaproteobacteria</taxon>
        <taxon>Parvularculales</taxon>
        <taxon>Parvularculaceae</taxon>
        <taxon>Hyphococcus</taxon>
    </lineage>
</organism>
<dbReference type="AlphaFoldDB" id="A0A2S7K3B1"/>
<dbReference type="Proteomes" id="UP000239504">
    <property type="component" value="Unassembled WGS sequence"/>
</dbReference>
<evidence type="ECO:0000259" key="3">
    <source>
        <dbReference type="PROSITE" id="PS52035"/>
    </source>
</evidence>
<dbReference type="PROSITE" id="PS52035">
    <property type="entry name" value="PEPTIDASE_M14"/>
    <property type="match status" value="1"/>
</dbReference>
<feature type="domain" description="Peptidase M14" evidence="3">
    <location>
        <begin position="110"/>
        <end position="371"/>
    </location>
</feature>
<proteinExistence type="inferred from homology"/>
<dbReference type="Gene3D" id="2.60.40.3120">
    <property type="match status" value="1"/>
</dbReference>
<dbReference type="Gene3D" id="3.40.630.10">
    <property type="entry name" value="Zn peptidases"/>
    <property type="match status" value="1"/>
</dbReference>
<dbReference type="PANTHER" id="PTHR12756">
    <property type="entry name" value="CYTOSOLIC CARBOXYPEPTIDASE"/>
    <property type="match status" value="1"/>
</dbReference>
<dbReference type="InterPro" id="IPR050821">
    <property type="entry name" value="Cytosolic_carboxypeptidase"/>
</dbReference>
<dbReference type="InterPro" id="IPR000834">
    <property type="entry name" value="Peptidase_M14"/>
</dbReference>
<feature type="active site" description="Proton donor/acceptor" evidence="2">
    <location>
        <position position="332"/>
    </location>
</feature>
<evidence type="ECO:0000313" key="5">
    <source>
        <dbReference type="Proteomes" id="UP000239504"/>
    </source>
</evidence>
<evidence type="ECO:0000256" key="1">
    <source>
        <dbReference type="ARBA" id="ARBA00001947"/>
    </source>
</evidence>
<comment type="similarity">
    <text evidence="2">Belongs to the peptidase M14 family.</text>
</comment>
<comment type="cofactor">
    <cofactor evidence="1">
        <name>Zn(2+)</name>
        <dbReference type="ChEBI" id="CHEBI:29105"/>
    </cofactor>
</comment>
<name>A0A2S7K3B1_9PROT</name>
<dbReference type="SUPFAM" id="SSF53187">
    <property type="entry name" value="Zn-dependent exopeptidases"/>
    <property type="match status" value="1"/>
</dbReference>
<evidence type="ECO:0000313" key="4">
    <source>
        <dbReference type="EMBL" id="PQA86977.1"/>
    </source>
</evidence>
<protein>
    <recommendedName>
        <fullName evidence="3">Peptidase M14 domain-containing protein</fullName>
    </recommendedName>
</protein>
<reference evidence="4 5" key="1">
    <citation type="submission" date="2017-12" db="EMBL/GenBank/DDBJ databases">
        <authorList>
            <person name="Hurst M.R.H."/>
        </authorList>
    </citation>
    <scope>NUCLEOTIDE SEQUENCE [LARGE SCALE GENOMIC DNA]</scope>
    <source>
        <strain evidence="4 5">SY-3-19</strain>
    </source>
</reference>
<dbReference type="CDD" id="cd06234">
    <property type="entry name" value="M14_PaCCP-like"/>
    <property type="match status" value="1"/>
</dbReference>
<dbReference type="PANTHER" id="PTHR12756:SF11">
    <property type="entry name" value="CYTOSOLIC CARBOXYPEPTIDASE 1"/>
    <property type="match status" value="1"/>
</dbReference>
<gene>
    <name evidence="4" type="ORF">CW354_15410</name>
</gene>
<dbReference type="GO" id="GO:0006508">
    <property type="term" value="P:proteolysis"/>
    <property type="evidence" value="ECO:0007669"/>
    <property type="project" value="InterPro"/>
</dbReference>
<dbReference type="EMBL" id="PJCH01000011">
    <property type="protein sequence ID" value="PQA86977.1"/>
    <property type="molecule type" value="Genomic_DNA"/>
</dbReference>
<sequence length="372" mass="42357">MKITSDFDSGNINCLDATDASNIQLEIKSDGKADFFQWFFYKVEGAGRAPLAMRLKNAYAASYIGGWKDYRAVASYDQENWFRVETSFDGREVVIRHTPEQEPVYYAYFAPYPTSRYRTYIGNVKAASLLTHEVIGKTLDGQEIDYFRAGEGPRQFWVIARQHPGETMGSWWMEGFLERLTDENDGAAQGMMEKTTLHIVPCMNLDGAKRGHLRTNAAGKDLNRAWRNATMEESPEVFLVREKMQETGVDFFLDVHGDEAIANNFLDSAKGIPAWEERHEKLFNRYSARLLDISKDFQTKEGYPSAAPGKANLDIANSYVGETWNCLSMTLEMPFKDANVNPDPVYGWSPARCRHFAREHLEVMAEIADIVR</sequence>
<evidence type="ECO:0000256" key="2">
    <source>
        <dbReference type="PROSITE-ProRule" id="PRU01379"/>
    </source>
</evidence>
<dbReference type="GO" id="GO:0004181">
    <property type="term" value="F:metallocarboxypeptidase activity"/>
    <property type="evidence" value="ECO:0007669"/>
    <property type="project" value="InterPro"/>
</dbReference>
<dbReference type="InterPro" id="IPR040626">
    <property type="entry name" value="Pepdidase_M14_N"/>
</dbReference>
<keyword evidence="5" id="KW-1185">Reference proteome</keyword>
<dbReference type="OrthoDB" id="5490902at2"/>
<dbReference type="Pfam" id="PF18027">
    <property type="entry name" value="Pepdidase_M14_N"/>
    <property type="match status" value="1"/>
</dbReference>